<reference evidence="1" key="1">
    <citation type="submission" date="2020-09" db="EMBL/GenBank/DDBJ databases">
        <title>A novel bacterium of genus Neiella, isolated from South China Sea.</title>
        <authorList>
            <person name="Huang H."/>
            <person name="Mo K."/>
            <person name="Hu Y."/>
        </authorList>
    </citation>
    <scope>NUCLEOTIDE SEQUENCE</scope>
    <source>
        <strain evidence="1">HB171785</strain>
    </source>
</reference>
<protein>
    <submittedName>
        <fullName evidence="1">Uncharacterized protein</fullName>
    </submittedName>
</protein>
<dbReference type="RefSeq" id="WP_191144659.1">
    <property type="nucleotide sequence ID" value="NZ_JACXAF010000009.1"/>
</dbReference>
<dbReference type="EMBL" id="JACXAF010000009">
    <property type="protein sequence ID" value="MBD1389552.1"/>
    <property type="molecule type" value="Genomic_DNA"/>
</dbReference>
<gene>
    <name evidence="1" type="ORF">IC617_08935</name>
</gene>
<comment type="caution">
    <text evidence="1">The sequence shown here is derived from an EMBL/GenBank/DDBJ whole genome shotgun (WGS) entry which is preliminary data.</text>
</comment>
<dbReference type="AlphaFoldDB" id="A0A8J6UPV2"/>
<name>A0A8J6UPV2_9GAMM</name>
<accession>A0A8J6UPV2</accession>
<proteinExistence type="predicted"/>
<keyword evidence="2" id="KW-1185">Reference proteome</keyword>
<organism evidence="1 2">
    <name type="scientific">Neiella litorisoli</name>
    <dbReference type="NCBI Taxonomy" id="2771431"/>
    <lineage>
        <taxon>Bacteria</taxon>
        <taxon>Pseudomonadati</taxon>
        <taxon>Pseudomonadota</taxon>
        <taxon>Gammaproteobacteria</taxon>
        <taxon>Alteromonadales</taxon>
        <taxon>Echinimonadaceae</taxon>
        <taxon>Neiella</taxon>
    </lineage>
</organism>
<dbReference type="Proteomes" id="UP000638014">
    <property type="component" value="Unassembled WGS sequence"/>
</dbReference>
<evidence type="ECO:0000313" key="1">
    <source>
        <dbReference type="EMBL" id="MBD1389552.1"/>
    </source>
</evidence>
<sequence length="89" mass="10087">MNWLIYCLSRQMWWKPGCYGYTDDLAEAGLFSKEQADSIARDANVVTENEVALPEHLVKQQSSEPPLLVSELIELQTLQQGEIAARFVC</sequence>
<evidence type="ECO:0000313" key="2">
    <source>
        <dbReference type="Proteomes" id="UP000638014"/>
    </source>
</evidence>